<evidence type="ECO:0000256" key="3">
    <source>
        <dbReference type="ARBA" id="ARBA00007470"/>
    </source>
</evidence>
<dbReference type="FunFam" id="3.30.70.1220:FF:000002">
    <property type="entry name" value="RNA polymerase II transcription factor B subunit 5"/>
    <property type="match status" value="1"/>
</dbReference>
<evidence type="ECO:0000256" key="4">
    <source>
        <dbReference type="ARBA" id="ARBA00022763"/>
    </source>
</evidence>
<accession>A0A2G5IDX9</accession>
<dbReference type="PANTHER" id="PTHR28580:SF1">
    <property type="entry name" value="GENERAL TRANSCRIPTION FACTOR IIH SUBUNIT 5"/>
    <property type="match status" value="1"/>
</dbReference>
<dbReference type="PANTHER" id="PTHR28580">
    <property type="entry name" value="GENERAL TRANSCRIPTION FACTOR IIH SUBUNIT 5"/>
    <property type="match status" value="1"/>
</dbReference>
<keyword evidence="8 9" id="KW-0539">Nucleus</keyword>
<evidence type="ECO:0000256" key="9">
    <source>
        <dbReference type="RuleBase" id="RU368032"/>
    </source>
</evidence>
<dbReference type="OrthoDB" id="354at2759"/>
<keyword evidence="6 9" id="KW-0804">Transcription</keyword>
<proteinExistence type="inferred from homology"/>
<keyword evidence="4 9" id="KW-0227">DNA damage</keyword>
<name>A0A2G5IDX9_CERBT</name>
<dbReference type="InterPro" id="IPR035935">
    <property type="entry name" value="TFB5-like_sf"/>
</dbReference>
<evidence type="ECO:0000256" key="7">
    <source>
        <dbReference type="ARBA" id="ARBA00023204"/>
    </source>
</evidence>
<dbReference type="EMBL" id="LKMD01000099">
    <property type="protein sequence ID" value="PIB03057.1"/>
    <property type="molecule type" value="Genomic_DNA"/>
</dbReference>
<comment type="subunit">
    <text evidence="9">Component of the 7-subunit TFIIH core complex.</text>
</comment>
<dbReference type="EMBL" id="CP134188">
    <property type="protein sequence ID" value="WPB04123.1"/>
    <property type="molecule type" value="Genomic_DNA"/>
</dbReference>
<keyword evidence="13" id="KW-1185">Reference proteome</keyword>
<protein>
    <recommendedName>
        <fullName evidence="9">General transcription and DNA repair factor IIH subunit TFB5</fullName>
    </recommendedName>
</protein>
<evidence type="ECO:0000313" key="13">
    <source>
        <dbReference type="Proteomes" id="UP001302367"/>
    </source>
</evidence>
<dbReference type="SMART" id="SM01395">
    <property type="entry name" value="Tbf5"/>
    <property type="match status" value="1"/>
</dbReference>
<dbReference type="SUPFAM" id="SSF142897">
    <property type="entry name" value="TFB5-like"/>
    <property type="match status" value="1"/>
</dbReference>
<evidence type="ECO:0000313" key="10">
    <source>
        <dbReference type="EMBL" id="PIB03057.1"/>
    </source>
</evidence>
<evidence type="ECO:0000256" key="1">
    <source>
        <dbReference type="ARBA" id="ARBA00002817"/>
    </source>
</evidence>
<dbReference type="GO" id="GO:0006294">
    <property type="term" value="P:nucleotide-excision repair, preincision complex assembly"/>
    <property type="evidence" value="ECO:0007669"/>
    <property type="project" value="TreeGrafter"/>
</dbReference>
<dbReference type="Gene3D" id="3.30.70.1220">
    <property type="entry name" value="TFB5-like"/>
    <property type="match status" value="1"/>
</dbReference>
<sequence length="73" mass="8468">MPRAMAGVLVQCDPSIKAIVMRIDQQNQHSFVIEEIDDEHILVHAKKHDELKMRLKDTLKDTVREPEESSEED</sequence>
<comment type="subcellular location">
    <subcellularLocation>
        <location evidence="2 9">Nucleus</location>
    </subcellularLocation>
</comment>
<comment type="function">
    <text evidence="1">Component of the general transcription and DNA repair factor IIH (TFIIH) core complex, which is involved in general and transcription-coupled nucleotide excision repair (NER) of damaged DNA and, when complexed to TFIIK, in RNA transcription by RNA polymerase II. In NER, TFIIH acts by opening DNA around the lesion to allow the excision of the damaged oligonucleotide and its replacement by a new DNA fragment. In transcription, TFIIH has an essential role in transcription initiation. When the pre-initiation complex (PIC) has been established, TFIIH is required for promoter opening and promoter escape. Phosphorylation of the C-terminal tail (CTD) of the largest subunit of RNA polymerase II by the kinase module TFIIK controls the initiation of transcription.</text>
</comment>
<evidence type="ECO:0000256" key="5">
    <source>
        <dbReference type="ARBA" id="ARBA00023015"/>
    </source>
</evidence>
<evidence type="ECO:0000313" key="11">
    <source>
        <dbReference type="EMBL" id="WPB04123.1"/>
    </source>
</evidence>
<dbReference type="GO" id="GO:0000439">
    <property type="term" value="C:transcription factor TFIIH core complex"/>
    <property type="evidence" value="ECO:0007669"/>
    <property type="project" value="UniProtKB-UniRule"/>
</dbReference>
<dbReference type="Pfam" id="PF06331">
    <property type="entry name" value="Tfb5"/>
    <property type="match status" value="1"/>
</dbReference>
<evidence type="ECO:0000256" key="6">
    <source>
        <dbReference type="ARBA" id="ARBA00023163"/>
    </source>
</evidence>
<comment type="similarity">
    <text evidence="3 9">Belongs to the TFB5 family.</text>
</comment>
<gene>
    <name evidence="10" type="ORF">CB0940_11764</name>
    <name evidence="11" type="ORF">RHO25_008767</name>
</gene>
<reference evidence="11 13" key="2">
    <citation type="submission" date="2023-09" db="EMBL/GenBank/DDBJ databases">
        <title>Complete-Gapless Cercospora beticola genome.</title>
        <authorList>
            <person name="Wyatt N.A."/>
            <person name="Spanner R.E."/>
            <person name="Bolton M.D."/>
        </authorList>
    </citation>
    <scope>NUCLEOTIDE SEQUENCE [LARGE SCALE GENOMIC DNA]</scope>
    <source>
        <strain evidence="11">Cb09-40</strain>
    </source>
</reference>
<dbReference type="Proteomes" id="UP000230605">
    <property type="component" value="Chromosome 10"/>
</dbReference>
<dbReference type="GO" id="GO:0006367">
    <property type="term" value="P:transcription initiation at RNA polymerase II promoter"/>
    <property type="evidence" value="ECO:0007669"/>
    <property type="project" value="UniProtKB-UniRule"/>
</dbReference>
<keyword evidence="7 9" id="KW-0234">DNA repair</keyword>
<comment type="function">
    <text evidence="9">In NER, TFIIH acts by opening DNA around the lesion to allow the excision of the damaged oligonucleotide and its replacement by a new DNA fragment. In transcription, TFIIH has an essential role in transcription initiation. When the pre-initiation complex (PIC) has been established, TFIIH is required for promoter opening and promoter escape.</text>
</comment>
<dbReference type="InterPro" id="IPR009400">
    <property type="entry name" value="TFIIH_TTDA/Tfb5"/>
</dbReference>
<dbReference type="AlphaFoldDB" id="A0A2G5IDX9"/>
<evidence type="ECO:0000313" key="12">
    <source>
        <dbReference type="Proteomes" id="UP000230605"/>
    </source>
</evidence>
<organism evidence="10 12">
    <name type="scientific">Cercospora beticola</name>
    <name type="common">Sugarbeet leaf spot fungus</name>
    <dbReference type="NCBI Taxonomy" id="122368"/>
    <lineage>
        <taxon>Eukaryota</taxon>
        <taxon>Fungi</taxon>
        <taxon>Dikarya</taxon>
        <taxon>Ascomycota</taxon>
        <taxon>Pezizomycotina</taxon>
        <taxon>Dothideomycetes</taxon>
        <taxon>Dothideomycetidae</taxon>
        <taxon>Mycosphaerellales</taxon>
        <taxon>Mycosphaerellaceae</taxon>
        <taxon>Cercospora</taxon>
    </lineage>
</organism>
<evidence type="ECO:0000256" key="8">
    <source>
        <dbReference type="ARBA" id="ARBA00023242"/>
    </source>
</evidence>
<dbReference type="Proteomes" id="UP001302367">
    <property type="component" value="Chromosome 5"/>
</dbReference>
<dbReference type="GO" id="GO:0005675">
    <property type="term" value="C:transcription factor TFIIH holo complex"/>
    <property type="evidence" value="ECO:0007669"/>
    <property type="project" value="TreeGrafter"/>
</dbReference>
<keyword evidence="5 9" id="KW-0805">Transcription regulation</keyword>
<reference evidence="10 12" key="1">
    <citation type="submission" date="2015-10" db="EMBL/GenBank/DDBJ databases">
        <title>The cercosporin biosynthetic gene cluster was horizontally transferred to several fungal lineages and shown to be expanded in Cercospora beticola based on microsynteny with recipient genomes.</title>
        <authorList>
            <person name="De Jonge R."/>
            <person name="Ebert M.K."/>
            <person name="Suttle J.C."/>
            <person name="Jurick Ii W.M."/>
            <person name="Secor G.A."/>
            <person name="Thomma B.P."/>
            <person name="Van De Peer Y."/>
            <person name="Bolton M.D."/>
        </authorList>
    </citation>
    <scope>NUCLEOTIDE SEQUENCE [LARGE SCALE GENOMIC DNA]</scope>
    <source>
        <strain evidence="10 12">09-40</strain>
    </source>
</reference>
<evidence type="ECO:0000256" key="2">
    <source>
        <dbReference type="ARBA" id="ARBA00004123"/>
    </source>
</evidence>